<feature type="transmembrane region" description="Helical" evidence="2">
    <location>
        <begin position="51"/>
        <end position="70"/>
    </location>
</feature>
<evidence type="ECO:0000313" key="5">
    <source>
        <dbReference type="Proteomes" id="UP000244855"/>
    </source>
</evidence>
<feature type="transmembrane region" description="Helical" evidence="2">
    <location>
        <begin position="21"/>
        <end position="45"/>
    </location>
</feature>
<gene>
    <name evidence="4" type="ORF">DM02DRAFT_698275</name>
</gene>
<feature type="domain" description="DUF7703" evidence="3">
    <location>
        <begin position="64"/>
        <end position="191"/>
    </location>
</feature>
<keyword evidence="2" id="KW-0472">Membrane</keyword>
<evidence type="ECO:0000256" key="1">
    <source>
        <dbReference type="SAM" id="MobiDB-lite"/>
    </source>
</evidence>
<name>A0A2V1D492_9PLEO</name>
<dbReference type="InterPro" id="IPR056120">
    <property type="entry name" value="DUF7703"/>
</dbReference>
<dbReference type="STRING" id="97972.A0A2V1D492"/>
<feature type="transmembrane region" description="Helical" evidence="2">
    <location>
        <begin position="127"/>
        <end position="148"/>
    </location>
</feature>
<proteinExistence type="predicted"/>
<dbReference type="Pfam" id="PF24802">
    <property type="entry name" value="DUF7703"/>
    <property type="match status" value="2"/>
</dbReference>
<dbReference type="Proteomes" id="UP000244855">
    <property type="component" value="Unassembled WGS sequence"/>
</dbReference>
<feature type="region of interest" description="Disordered" evidence="1">
    <location>
        <begin position="217"/>
        <end position="248"/>
    </location>
</feature>
<reference evidence="4 5" key="1">
    <citation type="journal article" date="2018" name="Sci. Rep.">
        <title>Comparative genomics provides insights into the lifestyle and reveals functional heterogeneity of dark septate endophytic fungi.</title>
        <authorList>
            <person name="Knapp D.G."/>
            <person name="Nemeth J.B."/>
            <person name="Barry K."/>
            <person name="Hainaut M."/>
            <person name="Henrissat B."/>
            <person name="Johnson J."/>
            <person name="Kuo A."/>
            <person name="Lim J.H.P."/>
            <person name="Lipzen A."/>
            <person name="Nolan M."/>
            <person name="Ohm R.A."/>
            <person name="Tamas L."/>
            <person name="Grigoriev I.V."/>
            <person name="Spatafora J.W."/>
            <person name="Nagy L.G."/>
            <person name="Kovacs G.M."/>
        </authorList>
    </citation>
    <scope>NUCLEOTIDE SEQUENCE [LARGE SCALE GENOMIC DNA]</scope>
    <source>
        <strain evidence="4 5">DSE2036</strain>
    </source>
</reference>
<protein>
    <recommendedName>
        <fullName evidence="3">DUF7703 domain-containing protein</fullName>
    </recommendedName>
</protein>
<dbReference type="EMBL" id="KZ805641">
    <property type="protein sequence ID" value="PVH92846.1"/>
    <property type="molecule type" value="Genomic_DNA"/>
</dbReference>
<dbReference type="AlphaFoldDB" id="A0A2V1D492"/>
<keyword evidence="5" id="KW-1185">Reference proteome</keyword>
<feature type="domain" description="DUF7703" evidence="3">
    <location>
        <begin position="9"/>
        <end position="58"/>
    </location>
</feature>
<dbReference type="PANTHER" id="PTHR37013">
    <property type="entry name" value="INTEGRAL MEMBRANE PROTEIN (AFU_ORTHOLOGUE AFUA_1G05950)-RELATED"/>
    <property type="match status" value="1"/>
</dbReference>
<keyword evidence="2" id="KW-1133">Transmembrane helix</keyword>
<feature type="compositionally biased region" description="Basic and acidic residues" evidence="1">
    <location>
        <begin position="217"/>
        <end position="227"/>
    </location>
</feature>
<evidence type="ECO:0000256" key="2">
    <source>
        <dbReference type="SAM" id="Phobius"/>
    </source>
</evidence>
<accession>A0A2V1D492</accession>
<sequence length="263" mass="30141">MLKRIAMSSFFTIGFYNTRGRYFWSMVVAAIRIPSHAISFMLRYFKLAPNIPIYFFSIFGWFAMVLVMIITNACILQVPESVLFILVNFGRPAPYLTAFNIYERISLVVFSLQEAIISGLFMKGQNIFRYLVALFILVLLLDSSLIVFKYTHNFLIETTCKPFVYSIKLKAEFIILNKLCAFTRISNCSCHCLSSAPADDFRDQCISDTISTNCTGKEHPGTKRAEKNLTVAVQRQRPQRGSAGESTRKRTKFLRLLGIRERI</sequence>
<evidence type="ECO:0000259" key="3">
    <source>
        <dbReference type="Pfam" id="PF24802"/>
    </source>
</evidence>
<keyword evidence="2" id="KW-0812">Transmembrane</keyword>
<evidence type="ECO:0000313" key="4">
    <source>
        <dbReference type="EMBL" id="PVH92846.1"/>
    </source>
</evidence>
<dbReference type="OrthoDB" id="405906at2759"/>
<organism evidence="4 5">
    <name type="scientific">Periconia macrospinosa</name>
    <dbReference type="NCBI Taxonomy" id="97972"/>
    <lineage>
        <taxon>Eukaryota</taxon>
        <taxon>Fungi</taxon>
        <taxon>Dikarya</taxon>
        <taxon>Ascomycota</taxon>
        <taxon>Pezizomycotina</taxon>
        <taxon>Dothideomycetes</taxon>
        <taxon>Pleosporomycetidae</taxon>
        <taxon>Pleosporales</taxon>
        <taxon>Massarineae</taxon>
        <taxon>Periconiaceae</taxon>
        <taxon>Periconia</taxon>
    </lineage>
</organism>